<dbReference type="Pfam" id="PF08279">
    <property type="entry name" value="HTH_11"/>
    <property type="match status" value="1"/>
</dbReference>
<dbReference type="PANTHER" id="PTHR34580:SF3">
    <property type="entry name" value="PROTEIN PAFB"/>
    <property type="match status" value="1"/>
</dbReference>
<accession>A0A2Z4MBR2</accession>
<feature type="domain" description="WYL" evidence="2">
    <location>
        <begin position="139"/>
        <end position="206"/>
    </location>
</feature>
<dbReference type="InterPro" id="IPR013196">
    <property type="entry name" value="HTH_11"/>
</dbReference>
<organism evidence="3 4">
    <name type="scientific">Brevibacillus brevis</name>
    <name type="common">Bacillus brevis</name>
    <dbReference type="NCBI Taxonomy" id="1393"/>
    <lineage>
        <taxon>Bacteria</taxon>
        <taxon>Bacillati</taxon>
        <taxon>Bacillota</taxon>
        <taxon>Bacilli</taxon>
        <taxon>Bacillales</taxon>
        <taxon>Paenibacillaceae</taxon>
        <taxon>Brevibacillus</taxon>
    </lineage>
</organism>
<dbReference type="InterPro" id="IPR051534">
    <property type="entry name" value="CBASS_pafABC_assoc_protein"/>
</dbReference>
<dbReference type="PANTHER" id="PTHR34580">
    <property type="match status" value="1"/>
</dbReference>
<dbReference type="Pfam" id="PF13280">
    <property type="entry name" value="WYL"/>
    <property type="match status" value="1"/>
</dbReference>
<dbReference type="AlphaFoldDB" id="A0A2Z4MBR2"/>
<dbReference type="PROSITE" id="PS52050">
    <property type="entry name" value="WYL"/>
    <property type="match status" value="1"/>
</dbReference>
<evidence type="ECO:0000313" key="4">
    <source>
        <dbReference type="Proteomes" id="UP000036061"/>
    </source>
</evidence>
<sequence>MSKADNMLSILWLLKTGKRMTAKQLAEILEINIRTVYRYIDSLCASGVPIISDAGHNGGYSLLQHFNEAPLFFDLNEQKALIHAAAFAQEAGYPFGADLHRAISKLKRYTNEEQRDAIDRHSIGFEVIQPPVDPSLESTLQELELSVANGYTLSMEYQKAYQTTRQRRHIDPYGLVYWKGNWYIVAYCHLRNTIRSFRADRVYEIERTEASFQRPPEFSARHFFLSNLLPEADKQGNTILIKVKGRPQSLPDLCRHWYLGHTVIERSEAQVIFQVDEQMAHSILPHYLLPYGKSIQVEEPAFVKERLAAIAADLFHFYQST</sequence>
<dbReference type="Proteomes" id="UP000036061">
    <property type="component" value="Chromosome"/>
</dbReference>
<dbReference type="InterPro" id="IPR036390">
    <property type="entry name" value="WH_DNA-bd_sf"/>
</dbReference>
<proteinExistence type="predicted"/>
<dbReference type="InterPro" id="IPR036388">
    <property type="entry name" value="WH-like_DNA-bd_sf"/>
</dbReference>
<reference evidence="3 4" key="1">
    <citation type="journal article" date="2015" name="Genome Announc.">
        <title>Draft Genome Sequence of Brevibacillus brevis DZQ7, a Plant Growth-Promoting Rhizobacterium with Broad-Spectrum Antimicrobial Activity.</title>
        <authorList>
            <person name="Hou Q."/>
            <person name="Wang C."/>
            <person name="Hou X."/>
            <person name="Xia Z."/>
            <person name="Ye J."/>
            <person name="Liu K."/>
            <person name="Liu H."/>
            <person name="Wang J."/>
            <person name="Guo H."/>
            <person name="Yu X."/>
            <person name="Yang Y."/>
            <person name="Du B."/>
            <person name="Ding Y."/>
        </authorList>
    </citation>
    <scope>NUCLEOTIDE SEQUENCE [LARGE SCALE GENOMIC DNA]</scope>
    <source>
        <strain evidence="3 4">DZQ7</strain>
    </source>
</reference>
<dbReference type="InterPro" id="IPR026881">
    <property type="entry name" value="WYL_dom"/>
</dbReference>
<dbReference type="SUPFAM" id="SSF46785">
    <property type="entry name" value="Winged helix' DNA-binding domain"/>
    <property type="match status" value="1"/>
</dbReference>
<evidence type="ECO:0000313" key="3">
    <source>
        <dbReference type="EMBL" id="AWX53915.1"/>
    </source>
</evidence>
<protein>
    <submittedName>
        <fullName evidence="3">WYL domain-containing protein</fullName>
    </submittedName>
</protein>
<feature type="domain" description="Helix-turn-helix type 11" evidence="1">
    <location>
        <begin position="8"/>
        <end position="60"/>
    </location>
</feature>
<evidence type="ECO:0000259" key="2">
    <source>
        <dbReference type="Pfam" id="PF13280"/>
    </source>
</evidence>
<name>A0A2Z4MBR2_BREBE</name>
<gene>
    <name evidence="3" type="ORF">AB432_002035</name>
</gene>
<dbReference type="RefSeq" id="WP_048036077.1">
    <property type="nucleotide sequence ID" value="NZ_CP030117.1"/>
</dbReference>
<dbReference type="EMBL" id="CP030117">
    <property type="protein sequence ID" value="AWX53915.1"/>
    <property type="molecule type" value="Genomic_DNA"/>
</dbReference>
<evidence type="ECO:0000259" key="1">
    <source>
        <dbReference type="Pfam" id="PF08279"/>
    </source>
</evidence>
<dbReference type="Gene3D" id="1.10.10.10">
    <property type="entry name" value="Winged helix-like DNA-binding domain superfamily/Winged helix DNA-binding domain"/>
    <property type="match status" value="1"/>
</dbReference>